<gene>
    <name evidence="2" type="ORF">UR19_C0003G0051</name>
</gene>
<accession>A0A0G0AUC1</accession>
<keyword evidence="1" id="KW-0812">Transmembrane</keyword>
<dbReference type="EMBL" id="LBOG01000003">
    <property type="protein sequence ID" value="KKP30215.1"/>
    <property type="molecule type" value="Genomic_DNA"/>
</dbReference>
<evidence type="ECO:0000256" key="1">
    <source>
        <dbReference type="SAM" id="Phobius"/>
    </source>
</evidence>
<dbReference type="Proteomes" id="UP000034934">
    <property type="component" value="Unassembled WGS sequence"/>
</dbReference>
<feature type="transmembrane region" description="Helical" evidence="1">
    <location>
        <begin position="55"/>
        <end position="75"/>
    </location>
</feature>
<protein>
    <recommendedName>
        <fullName evidence="4">Zinc-ribbon domain-containing protein</fullName>
    </recommendedName>
</protein>
<reference evidence="2 3" key="1">
    <citation type="journal article" date="2015" name="Nature">
        <title>rRNA introns, odd ribosomes, and small enigmatic genomes across a large radiation of phyla.</title>
        <authorList>
            <person name="Brown C.T."/>
            <person name="Hug L.A."/>
            <person name="Thomas B.C."/>
            <person name="Sharon I."/>
            <person name="Castelle C.J."/>
            <person name="Singh A."/>
            <person name="Wilkins M.J."/>
            <person name="Williams K.H."/>
            <person name="Banfield J.F."/>
        </authorList>
    </citation>
    <scope>NUCLEOTIDE SEQUENCE [LARGE SCALE GENOMIC DNA]</scope>
</reference>
<sequence>MNCKKCKERLAETDLFCTHCGFFIDKKSKLNKINFFKFLKKIDLSNFIKSISKNWFKFSLILCLIILIIVGFFIFKNGQERKHQMEIDKINYQKQTDCRNIVSKIKDNLKEEKENDYILFWDYRYNKTTQRCILGYQITNIFFDTNLGTSYVIEDAFTNEELFKNPGRVSTAKNSDKVDKDFYEEIDFYFNEK</sequence>
<evidence type="ECO:0008006" key="4">
    <source>
        <dbReference type="Google" id="ProtNLM"/>
    </source>
</evidence>
<evidence type="ECO:0000313" key="3">
    <source>
        <dbReference type="Proteomes" id="UP000034934"/>
    </source>
</evidence>
<dbReference type="AlphaFoldDB" id="A0A0G0AUC1"/>
<comment type="caution">
    <text evidence="2">The sequence shown here is derived from an EMBL/GenBank/DDBJ whole genome shotgun (WGS) entry which is preliminary data.</text>
</comment>
<evidence type="ECO:0000313" key="2">
    <source>
        <dbReference type="EMBL" id="KKP30215.1"/>
    </source>
</evidence>
<keyword evidence="1" id="KW-1133">Transmembrane helix</keyword>
<keyword evidence="1" id="KW-0472">Membrane</keyword>
<name>A0A0G0AUC1_9BACT</name>
<proteinExistence type="predicted"/>
<organism evidence="2 3">
    <name type="scientific">Candidatus Nomurabacteria bacterium GW2011_GWF1_31_48</name>
    <dbReference type="NCBI Taxonomy" id="1618767"/>
    <lineage>
        <taxon>Bacteria</taxon>
        <taxon>Candidatus Nomuraibacteriota</taxon>
    </lineage>
</organism>